<keyword evidence="4" id="KW-1185">Reference proteome</keyword>
<protein>
    <submittedName>
        <fullName evidence="3">Uncharacterized protein</fullName>
    </submittedName>
</protein>
<comment type="caution">
    <text evidence="3">The sequence shown here is derived from an EMBL/GenBank/DDBJ whole genome shotgun (WGS) entry which is preliminary data.</text>
</comment>
<feature type="compositionally biased region" description="Polar residues" evidence="1">
    <location>
        <begin position="440"/>
        <end position="451"/>
    </location>
</feature>
<evidence type="ECO:0000313" key="4">
    <source>
        <dbReference type="Proteomes" id="UP000193498"/>
    </source>
</evidence>
<proteinExistence type="predicted"/>
<evidence type="ECO:0000256" key="1">
    <source>
        <dbReference type="SAM" id="MobiDB-lite"/>
    </source>
</evidence>
<accession>A0A1Y1YG06</accession>
<feature type="region of interest" description="Disordered" evidence="1">
    <location>
        <begin position="187"/>
        <end position="222"/>
    </location>
</feature>
<evidence type="ECO:0000256" key="2">
    <source>
        <dbReference type="SAM" id="Phobius"/>
    </source>
</evidence>
<dbReference type="InParanoid" id="A0A1Y1YG06"/>
<organism evidence="3 4">
    <name type="scientific">Basidiobolus meristosporus CBS 931.73</name>
    <dbReference type="NCBI Taxonomy" id="1314790"/>
    <lineage>
        <taxon>Eukaryota</taxon>
        <taxon>Fungi</taxon>
        <taxon>Fungi incertae sedis</taxon>
        <taxon>Zoopagomycota</taxon>
        <taxon>Entomophthoromycotina</taxon>
        <taxon>Basidiobolomycetes</taxon>
        <taxon>Basidiobolales</taxon>
        <taxon>Basidiobolaceae</taxon>
        <taxon>Basidiobolus</taxon>
    </lineage>
</organism>
<dbReference type="Proteomes" id="UP000193498">
    <property type="component" value="Unassembled WGS sequence"/>
</dbReference>
<dbReference type="AlphaFoldDB" id="A0A1Y1YG06"/>
<keyword evidence="2" id="KW-0472">Membrane</keyword>
<dbReference type="EMBL" id="MCFE01000149">
    <property type="protein sequence ID" value="ORX96656.1"/>
    <property type="molecule type" value="Genomic_DNA"/>
</dbReference>
<keyword evidence="2" id="KW-1133">Transmembrane helix</keyword>
<evidence type="ECO:0000313" key="3">
    <source>
        <dbReference type="EMBL" id="ORX96656.1"/>
    </source>
</evidence>
<feature type="region of interest" description="Disordered" evidence="1">
    <location>
        <begin position="415"/>
        <end position="451"/>
    </location>
</feature>
<sequence length="475" mass="53243">MWVRPTLVSSSHGRRNINSSNYFILQANDSTRHHKSTSAYRVITKQFPHYKVSEGNEYSEIDSNFEYLNAVVVPSIQGKISSKVLARWLKTWYDSRFSEEVSHSREKLNIDAASTDDEASSLSQYYISKDLKSSTPSFSDVGIDAVAASDGKQPTQGNLNTNISSISLPNISEEKQGVDSAYIPVLSAEPNTRPQMKRLPPSSLQHEQSISAPSDHSLSSLDDLDNEEENWWSKQGLGVLGHWFESPVPNKARKNQGQNYTSFKDIPIQFIALLTYPEIDSATKKKLTYADLKEIGRVKSRRKVLLFLTTYTFVVRWCSFDLFLIILFLANCAILFLMKNSGKVNMQMAKRSVRQRANYMKQWAGGFFKKNGGNAHPSSAYHTPNASSVQVNKALSSASSDLTTNGKKHKKLFAKKGHSQGNSIKSEGKPKKLFRHASSKRMSNSMPLTLSNCSEPELNSVQRGHQFMSIDNSSF</sequence>
<feature type="transmembrane region" description="Helical" evidence="2">
    <location>
        <begin position="314"/>
        <end position="338"/>
    </location>
</feature>
<dbReference type="OrthoDB" id="5596972at2759"/>
<feature type="compositionally biased region" description="Polar residues" evidence="1">
    <location>
        <begin position="202"/>
        <end position="216"/>
    </location>
</feature>
<name>A0A1Y1YG06_9FUNG</name>
<gene>
    <name evidence="3" type="ORF">K493DRAFT_336814</name>
</gene>
<reference evidence="3 4" key="1">
    <citation type="submission" date="2016-07" db="EMBL/GenBank/DDBJ databases">
        <title>Pervasive Adenine N6-methylation of Active Genes in Fungi.</title>
        <authorList>
            <consortium name="DOE Joint Genome Institute"/>
            <person name="Mondo S.J."/>
            <person name="Dannebaum R.O."/>
            <person name="Kuo R.C."/>
            <person name="Labutti K."/>
            <person name="Haridas S."/>
            <person name="Kuo A."/>
            <person name="Salamov A."/>
            <person name="Ahrendt S.R."/>
            <person name="Lipzen A."/>
            <person name="Sullivan W."/>
            <person name="Andreopoulos W.B."/>
            <person name="Clum A."/>
            <person name="Lindquist E."/>
            <person name="Daum C."/>
            <person name="Ramamoorthy G.K."/>
            <person name="Gryganskyi A."/>
            <person name="Culley D."/>
            <person name="Magnuson J.K."/>
            <person name="James T.Y."/>
            <person name="O'Malley M.A."/>
            <person name="Stajich J.E."/>
            <person name="Spatafora J.W."/>
            <person name="Visel A."/>
            <person name="Grigoriev I.V."/>
        </authorList>
    </citation>
    <scope>NUCLEOTIDE SEQUENCE [LARGE SCALE GENOMIC DNA]</scope>
    <source>
        <strain evidence="3 4">CBS 931.73</strain>
    </source>
</reference>
<keyword evidence="2" id="KW-0812">Transmembrane</keyword>